<keyword evidence="4 5" id="KW-0472">Membrane</keyword>
<dbReference type="Pfam" id="PF05101">
    <property type="entry name" value="VirB3"/>
    <property type="match status" value="1"/>
</dbReference>
<feature type="transmembrane region" description="Helical" evidence="5">
    <location>
        <begin position="21"/>
        <end position="40"/>
    </location>
</feature>
<dbReference type="RefSeq" id="WP_092430655.1">
    <property type="nucleotide sequence ID" value="NZ_FNCL01000021.1"/>
</dbReference>
<evidence type="ECO:0000256" key="2">
    <source>
        <dbReference type="ARBA" id="ARBA00022692"/>
    </source>
</evidence>
<accession>A0A1I6W6F2</accession>
<dbReference type="AlphaFoldDB" id="A0A1I6W6F2"/>
<sequence length="109" mass="12190">MTREKLNEDTLFLALTRPAMVFGIPIEAFAISCGLGGLAMIMADSIAYLSLALPLLALARLVVERDANAFQILFRWLDTNARCRNRSFWGGSSSSPLQLHRRHLLEEID</sequence>
<reference evidence="7" key="1">
    <citation type="submission" date="2016-10" db="EMBL/GenBank/DDBJ databases">
        <authorList>
            <person name="Varghese N."/>
            <person name="Submissions S."/>
        </authorList>
    </citation>
    <scope>NUCLEOTIDE SEQUENCE [LARGE SCALE GENOMIC DNA]</scope>
    <source>
        <strain evidence="7">DSM 26894</strain>
    </source>
</reference>
<dbReference type="STRING" id="311180.SAMN04488050_11582"/>
<proteinExistence type="predicted"/>
<dbReference type="GO" id="GO:0016020">
    <property type="term" value="C:membrane"/>
    <property type="evidence" value="ECO:0007669"/>
    <property type="project" value="UniProtKB-SubCell"/>
</dbReference>
<evidence type="ECO:0000256" key="1">
    <source>
        <dbReference type="ARBA" id="ARBA00004370"/>
    </source>
</evidence>
<dbReference type="EMBL" id="FOZW01000015">
    <property type="protein sequence ID" value="SFT21559.1"/>
    <property type="molecule type" value="Genomic_DNA"/>
</dbReference>
<keyword evidence="2 5" id="KW-0812">Transmembrane</keyword>
<protein>
    <submittedName>
        <fullName evidence="6">Type IV secretion system protein VirB3</fullName>
    </submittedName>
</protein>
<evidence type="ECO:0000256" key="5">
    <source>
        <dbReference type="SAM" id="Phobius"/>
    </source>
</evidence>
<name>A0A1I6W6F2_9RHOB</name>
<gene>
    <name evidence="6" type="ORF">SAMN04488050_11582</name>
</gene>
<evidence type="ECO:0000256" key="4">
    <source>
        <dbReference type="ARBA" id="ARBA00023136"/>
    </source>
</evidence>
<evidence type="ECO:0000313" key="6">
    <source>
        <dbReference type="EMBL" id="SFT21559.1"/>
    </source>
</evidence>
<organism evidence="6 7">
    <name type="scientific">Alloyangia pacifica</name>
    <dbReference type="NCBI Taxonomy" id="311180"/>
    <lineage>
        <taxon>Bacteria</taxon>
        <taxon>Pseudomonadati</taxon>
        <taxon>Pseudomonadota</taxon>
        <taxon>Alphaproteobacteria</taxon>
        <taxon>Rhodobacterales</taxon>
        <taxon>Roseobacteraceae</taxon>
        <taxon>Alloyangia</taxon>
    </lineage>
</organism>
<dbReference type="Proteomes" id="UP000199392">
    <property type="component" value="Unassembled WGS sequence"/>
</dbReference>
<feature type="transmembrane region" description="Helical" evidence="5">
    <location>
        <begin position="46"/>
        <end position="63"/>
    </location>
</feature>
<evidence type="ECO:0000313" key="7">
    <source>
        <dbReference type="Proteomes" id="UP000199392"/>
    </source>
</evidence>
<keyword evidence="7" id="KW-1185">Reference proteome</keyword>
<dbReference type="OrthoDB" id="9799932at2"/>
<dbReference type="InterPro" id="IPR007792">
    <property type="entry name" value="T4SS_VirB3/TrbD/AvhB"/>
</dbReference>
<comment type="subcellular location">
    <subcellularLocation>
        <location evidence="1">Membrane</location>
    </subcellularLocation>
</comment>
<evidence type="ECO:0000256" key="3">
    <source>
        <dbReference type="ARBA" id="ARBA00022989"/>
    </source>
</evidence>
<keyword evidence="3 5" id="KW-1133">Transmembrane helix</keyword>